<dbReference type="RefSeq" id="WP_167978503.1">
    <property type="nucleotide sequence ID" value="NZ_VSRL01000202.1"/>
</dbReference>
<dbReference type="GO" id="GO:0016491">
    <property type="term" value="F:oxidoreductase activity"/>
    <property type="evidence" value="ECO:0007669"/>
    <property type="project" value="UniProtKB-KW"/>
</dbReference>
<evidence type="ECO:0000313" key="4">
    <source>
        <dbReference type="Proteomes" id="UP001515943"/>
    </source>
</evidence>
<feature type="domain" description="Luciferase-like" evidence="2">
    <location>
        <begin position="15"/>
        <end position="283"/>
    </location>
</feature>
<keyword evidence="4" id="KW-1185">Reference proteome</keyword>
<dbReference type="Proteomes" id="UP001515943">
    <property type="component" value="Unassembled WGS sequence"/>
</dbReference>
<dbReference type="InterPro" id="IPR036661">
    <property type="entry name" value="Luciferase-like_sf"/>
</dbReference>
<dbReference type="NCBIfam" id="TIGR03841">
    <property type="entry name" value="F420_Rv3093c"/>
    <property type="match status" value="1"/>
</dbReference>
<evidence type="ECO:0000256" key="1">
    <source>
        <dbReference type="ARBA" id="ARBA00023002"/>
    </source>
</evidence>
<gene>
    <name evidence="3" type="ORF">FXN61_35900</name>
</gene>
<evidence type="ECO:0000259" key="2">
    <source>
        <dbReference type="Pfam" id="PF00296"/>
    </source>
</evidence>
<sequence length="314" mass="32794">MTSVGVVTPFWLDRPPSEALDIAVTADEAGFGTLWIGEMATFDAFALATAVGLRTSCISLKIGPLAAGVRSPVALALGLSTVVATTGRPAGLALGASSPRIVTEWHGRPWEPVRRMRRTVRDTRAILNGDRVDGFRLQQPVPGTTISVAAFGPAMMRVASQVGDEVVLNLVSADHVTTVSKALHGPDGVPTPPVAVWIPTALDPGPDTLRQLRSQLAVYLSPPGYGEMFTALGHGDLVARARAGAPRSELAQDIPLSLIEAVGAIGSADDIARRVDEYFAAGAGHVGLVPATAEDPAGRRLLTTLSPLLTKGRR</sequence>
<dbReference type="EMBL" id="VSRL01000202">
    <property type="protein sequence ID" value="NKE61855.1"/>
    <property type="molecule type" value="Genomic_DNA"/>
</dbReference>
<dbReference type="InterPro" id="IPR011251">
    <property type="entry name" value="Luciferase-like_dom"/>
</dbReference>
<dbReference type="PANTHER" id="PTHR43244:SF1">
    <property type="entry name" value="5,10-METHYLENETETRAHYDROMETHANOPTERIN REDUCTASE"/>
    <property type="match status" value="1"/>
</dbReference>
<dbReference type="Gene3D" id="3.20.20.30">
    <property type="entry name" value="Luciferase-like domain"/>
    <property type="match status" value="1"/>
</dbReference>
<accession>A0ABX1FS50</accession>
<dbReference type="SUPFAM" id="SSF51679">
    <property type="entry name" value="Bacterial luciferase-like"/>
    <property type="match status" value="1"/>
</dbReference>
<dbReference type="Pfam" id="PF00296">
    <property type="entry name" value="Bac_luciferase"/>
    <property type="match status" value="1"/>
</dbReference>
<proteinExistence type="predicted"/>
<dbReference type="InterPro" id="IPR022526">
    <property type="entry name" value="F420_Rv3093c"/>
</dbReference>
<name>A0ABX1FS50_9PSEU</name>
<protein>
    <submittedName>
        <fullName evidence="3">LLM class F420-dependent oxidoreductase</fullName>
        <ecNumber evidence="3">1.-.-.-</ecNumber>
    </submittedName>
</protein>
<comment type="caution">
    <text evidence="3">The sequence shown here is derived from an EMBL/GenBank/DDBJ whole genome shotgun (WGS) entry which is preliminary data.</text>
</comment>
<dbReference type="EC" id="1.-.-.-" evidence="3"/>
<dbReference type="PANTHER" id="PTHR43244">
    <property type="match status" value="1"/>
</dbReference>
<evidence type="ECO:0000313" key="3">
    <source>
        <dbReference type="EMBL" id="NKE61855.1"/>
    </source>
</evidence>
<dbReference type="InterPro" id="IPR050564">
    <property type="entry name" value="F420-G6PD/mer"/>
</dbReference>
<reference evidence="3 4" key="1">
    <citation type="submission" date="2019-08" db="EMBL/GenBank/DDBJ databases">
        <title>Lentzea from Indian Himalayas.</title>
        <authorList>
            <person name="Mandal S."/>
            <person name="Mallick Gupta A."/>
            <person name="Maiti P.K."/>
            <person name="Sarkar J."/>
            <person name="Mandal S."/>
        </authorList>
    </citation>
    <scope>NUCLEOTIDE SEQUENCE [LARGE SCALE GENOMIC DNA]</scope>
    <source>
        <strain evidence="3 4">PSKA42</strain>
    </source>
</reference>
<keyword evidence="1 3" id="KW-0560">Oxidoreductase</keyword>
<organism evidence="3 4">
    <name type="scientific">Lentzea indica</name>
    <dbReference type="NCBI Taxonomy" id="2604800"/>
    <lineage>
        <taxon>Bacteria</taxon>
        <taxon>Bacillati</taxon>
        <taxon>Actinomycetota</taxon>
        <taxon>Actinomycetes</taxon>
        <taxon>Pseudonocardiales</taxon>
        <taxon>Pseudonocardiaceae</taxon>
        <taxon>Lentzea</taxon>
    </lineage>
</organism>